<dbReference type="OrthoDB" id="9940743at2"/>
<dbReference type="RefSeq" id="WP_150459879.1">
    <property type="nucleotide sequence ID" value="NZ_VYKK01000038.1"/>
</dbReference>
<keyword evidence="3" id="KW-1185">Reference proteome</keyword>
<sequence>MKNAKVNIIVGIVILGVIAYFFIDNSWNSIVEKEVHNKIESLGGEVIEINRIDVKSTPFKEDKVGGIYFQIIYEKGGQRKVAYYRRHKSLNIKDVPSKGAPVEWII</sequence>
<name>A0A5J5FSS7_9BACL</name>
<proteinExistence type="predicted"/>
<protein>
    <recommendedName>
        <fullName evidence="4">DUF3139 domain-containing protein</fullName>
    </recommendedName>
</protein>
<dbReference type="AlphaFoldDB" id="A0A5J5FSS7"/>
<evidence type="ECO:0008006" key="4">
    <source>
        <dbReference type="Google" id="ProtNLM"/>
    </source>
</evidence>
<reference evidence="2 3" key="1">
    <citation type="submission" date="2019-09" db="EMBL/GenBank/DDBJ databases">
        <title>Bacillus ochoae sp. nov., Paenibacillus whitsoniae sp. nov., Paenibacillus spiritus sp. nov. Isolated from the Mars Exploration Rover during spacecraft assembly.</title>
        <authorList>
            <person name="Seuylemezian A."/>
            <person name="Vaishampayan P."/>
        </authorList>
    </citation>
    <scope>NUCLEOTIDE SEQUENCE [LARGE SCALE GENOMIC DNA]</scope>
    <source>
        <strain evidence="2 3">MER_111</strain>
    </source>
</reference>
<keyword evidence="1" id="KW-0812">Transmembrane</keyword>
<comment type="caution">
    <text evidence="2">The sequence shown here is derived from an EMBL/GenBank/DDBJ whole genome shotgun (WGS) entry which is preliminary data.</text>
</comment>
<keyword evidence="1" id="KW-0472">Membrane</keyword>
<dbReference type="Proteomes" id="UP000367750">
    <property type="component" value="Unassembled WGS sequence"/>
</dbReference>
<feature type="transmembrane region" description="Helical" evidence="1">
    <location>
        <begin position="6"/>
        <end position="23"/>
    </location>
</feature>
<gene>
    <name evidence="2" type="ORF">F4V43_19215</name>
</gene>
<evidence type="ECO:0000313" key="3">
    <source>
        <dbReference type="Proteomes" id="UP000367750"/>
    </source>
</evidence>
<accession>A0A5J5FSS7</accession>
<organism evidence="2 3">
    <name type="scientific">Paenibacillus spiritus</name>
    <dbReference type="NCBI Taxonomy" id="2496557"/>
    <lineage>
        <taxon>Bacteria</taxon>
        <taxon>Bacillati</taxon>
        <taxon>Bacillota</taxon>
        <taxon>Bacilli</taxon>
        <taxon>Bacillales</taxon>
        <taxon>Paenibacillaceae</taxon>
        <taxon>Paenibacillus</taxon>
    </lineage>
</organism>
<keyword evidence="1" id="KW-1133">Transmembrane helix</keyword>
<evidence type="ECO:0000256" key="1">
    <source>
        <dbReference type="SAM" id="Phobius"/>
    </source>
</evidence>
<evidence type="ECO:0000313" key="2">
    <source>
        <dbReference type="EMBL" id="KAA8995776.1"/>
    </source>
</evidence>
<dbReference type="EMBL" id="VYKK01000038">
    <property type="protein sequence ID" value="KAA8995776.1"/>
    <property type="molecule type" value="Genomic_DNA"/>
</dbReference>